<name>A0A9N8ZWB2_9GLOM</name>
<accession>A0A9N8ZWB2</accession>
<dbReference type="OrthoDB" id="2305733at2759"/>
<reference evidence="1" key="1">
    <citation type="submission" date="2021-06" db="EMBL/GenBank/DDBJ databases">
        <authorList>
            <person name="Kallberg Y."/>
            <person name="Tangrot J."/>
            <person name="Rosling A."/>
        </authorList>
    </citation>
    <scope>NUCLEOTIDE SEQUENCE</scope>
    <source>
        <strain evidence="1">MT106</strain>
    </source>
</reference>
<gene>
    <name evidence="1" type="ORF">AGERDE_LOCUS4659</name>
</gene>
<dbReference type="EMBL" id="CAJVPL010000556">
    <property type="protein sequence ID" value="CAG8509357.1"/>
    <property type="molecule type" value="Genomic_DNA"/>
</dbReference>
<dbReference type="Proteomes" id="UP000789831">
    <property type="component" value="Unassembled WGS sequence"/>
</dbReference>
<organism evidence="1 2">
    <name type="scientific">Ambispora gerdemannii</name>
    <dbReference type="NCBI Taxonomy" id="144530"/>
    <lineage>
        <taxon>Eukaryota</taxon>
        <taxon>Fungi</taxon>
        <taxon>Fungi incertae sedis</taxon>
        <taxon>Mucoromycota</taxon>
        <taxon>Glomeromycotina</taxon>
        <taxon>Glomeromycetes</taxon>
        <taxon>Archaeosporales</taxon>
        <taxon>Ambisporaceae</taxon>
        <taxon>Ambispora</taxon>
    </lineage>
</organism>
<protein>
    <submittedName>
        <fullName evidence="1">11949_t:CDS:1</fullName>
    </submittedName>
</protein>
<sequence length="157" mass="18544">MSHYLQTIDQGKRRHWKEFYACSRHQEDELKNYLINRIHRICPGFKYLIDFEWEVKSKRGKGDLIFGSDYGVYLIIETKFLNTESGKTAQVSRHDARLKVKEQAERYKEIATERFYAEAVKIIGATFTNEDNKIHFLDGDEKIARFVSEAKLKIGYL</sequence>
<keyword evidence="2" id="KW-1185">Reference proteome</keyword>
<proteinExistence type="predicted"/>
<dbReference type="AlphaFoldDB" id="A0A9N8ZWB2"/>
<evidence type="ECO:0000313" key="2">
    <source>
        <dbReference type="Proteomes" id="UP000789831"/>
    </source>
</evidence>
<dbReference type="Gene3D" id="3.40.1350.10">
    <property type="match status" value="1"/>
</dbReference>
<evidence type="ECO:0000313" key="1">
    <source>
        <dbReference type="EMBL" id="CAG8509357.1"/>
    </source>
</evidence>
<dbReference type="InterPro" id="IPR011856">
    <property type="entry name" value="tRNA_endonuc-like_dom_sf"/>
</dbReference>
<comment type="caution">
    <text evidence="1">The sequence shown here is derived from an EMBL/GenBank/DDBJ whole genome shotgun (WGS) entry which is preliminary data.</text>
</comment>
<dbReference type="GO" id="GO:0003676">
    <property type="term" value="F:nucleic acid binding"/>
    <property type="evidence" value="ECO:0007669"/>
    <property type="project" value="InterPro"/>
</dbReference>